<dbReference type="AlphaFoldDB" id="A0AAE9B0X3"/>
<dbReference type="Pfam" id="PF13191">
    <property type="entry name" value="AAA_16"/>
    <property type="match status" value="1"/>
</dbReference>
<organism evidence="2 3">
    <name type="scientific">Streptomyces ipomoeae</name>
    <dbReference type="NCBI Taxonomy" id="103232"/>
    <lineage>
        <taxon>Bacteria</taxon>
        <taxon>Bacillati</taxon>
        <taxon>Actinomycetota</taxon>
        <taxon>Actinomycetes</taxon>
        <taxon>Kitasatosporales</taxon>
        <taxon>Streptomycetaceae</taxon>
        <taxon>Streptomyces</taxon>
    </lineage>
</organism>
<keyword evidence="2" id="KW-0547">Nucleotide-binding</keyword>
<feature type="domain" description="Orc1-like AAA ATPase" evidence="1">
    <location>
        <begin position="8"/>
        <end position="292"/>
    </location>
</feature>
<gene>
    <name evidence="2" type="ORF">Sipo8835_16940</name>
</gene>
<keyword evidence="2" id="KW-0067">ATP-binding</keyword>
<dbReference type="EMBL" id="SPAZ01000147">
    <property type="protein sequence ID" value="TQE33813.1"/>
    <property type="molecule type" value="Genomic_DNA"/>
</dbReference>
<evidence type="ECO:0000313" key="3">
    <source>
        <dbReference type="Proteomes" id="UP000318720"/>
    </source>
</evidence>
<sequence>MTTTTAAATLSTAYGHRRAGEEPFVVLTGARGLGKSAVLRELWAAYRGRTPVALIDGEETQFRRPPRARPAEAWSPTYQALLAVAEQLAEPVGNVGRIPFPRLACGLLAVAAGGWGSRDLPGVREETERILALSDTGSWPTTGRWAGKVAARLTASMSGVGPVAEPQVVEPEMVDRVVIEPIIEAALEAFTEGMSSAHRRLRKGAVWYGRHPRTGGSPKRGLVLLAGHFRADGGAPRTYAERQLVRALLADLDDAYAGVVRRAHRAGRPVILVDNVQEDAGRRLMECVLRDRADGIPDRVSFFAALRGDAHPALRNAERRTLPEVTRDIPWTPGSTPSSRALLVPLALPLPRPRTPTVSAPPCPRSPAR</sequence>
<name>A0AAE9B0X3_9ACTN</name>
<evidence type="ECO:0000259" key="1">
    <source>
        <dbReference type="Pfam" id="PF13191"/>
    </source>
</evidence>
<dbReference type="RefSeq" id="WP_141582713.1">
    <property type="nucleotide sequence ID" value="NZ_SPAZ01000147.1"/>
</dbReference>
<comment type="caution">
    <text evidence="2">The sequence shown here is derived from an EMBL/GenBank/DDBJ whole genome shotgun (WGS) entry which is preliminary data.</text>
</comment>
<dbReference type="GO" id="GO:0005524">
    <property type="term" value="F:ATP binding"/>
    <property type="evidence" value="ECO:0007669"/>
    <property type="project" value="UniProtKB-KW"/>
</dbReference>
<accession>A0AAE9B0X3</accession>
<dbReference type="Proteomes" id="UP000318720">
    <property type="component" value="Unassembled WGS sequence"/>
</dbReference>
<reference evidence="2 3" key="1">
    <citation type="submission" date="2019-03" db="EMBL/GenBank/DDBJ databases">
        <title>Comparative genomic analyses of the sweetpotato soil rot pathogen, Streptomyces ipomoeae.</title>
        <authorList>
            <person name="Ruschel Soares N."/>
            <person name="Badger J.H."/>
            <person name="Huguet-Tapia J.C."/>
            <person name="Clark C.A."/>
            <person name="Pettis G.S."/>
        </authorList>
    </citation>
    <scope>NUCLEOTIDE SEQUENCE [LARGE SCALE GENOMIC DNA]</scope>
    <source>
        <strain evidence="2 3">88-35</strain>
    </source>
</reference>
<dbReference type="InterPro" id="IPR041664">
    <property type="entry name" value="AAA_16"/>
</dbReference>
<evidence type="ECO:0000313" key="2">
    <source>
        <dbReference type="EMBL" id="TQE33813.1"/>
    </source>
</evidence>
<proteinExistence type="predicted"/>
<protein>
    <submittedName>
        <fullName evidence="2">ATP-binding protein</fullName>
    </submittedName>
</protein>